<keyword evidence="4" id="KW-1185">Reference proteome</keyword>
<evidence type="ECO:0000259" key="2">
    <source>
        <dbReference type="Pfam" id="PF02384"/>
    </source>
</evidence>
<keyword evidence="3" id="KW-0808">Transferase</keyword>
<dbReference type="PRINTS" id="PR00507">
    <property type="entry name" value="N12N6MTFRASE"/>
</dbReference>
<organism evidence="3 4">
    <name type="scientific">Pseudomonas violetae</name>
    <dbReference type="NCBI Taxonomy" id="2915813"/>
    <lineage>
        <taxon>Bacteria</taxon>
        <taxon>Pseudomonadati</taxon>
        <taxon>Pseudomonadota</taxon>
        <taxon>Gammaproteobacteria</taxon>
        <taxon>Pseudomonadales</taxon>
        <taxon>Pseudomonadaceae</taxon>
        <taxon>Pseudomonas</taxon>
    </lineage>
</organism>
<evidence type="ECO:0000256" key="1">
    <source>
        <dbReference type="ARBA" id="ARBA00006594"/>
    </source>
</evidence>
<feature type="domain" description="DNA methylase adenine-specific" evidence="2">
    <location>
        <begin position="55"/>
        <end position="173"/>
    </location>
</feature>
<accession>A0ABT0ES98</accession>
<protein>
    <submittedName>
        <fullName evidence="3">N-6 DNA methylase</fullName>
    </submittedName>
</protein>
<comment type="caution">
    <text evidence="3">The sequence shown here is derived from an EMBL/GenBank/DDBJ whole genome shotgun (WGS) entry which is preliminary data.</text>
</comment>
<dbReference type="InterPro" id="IPR029063">
    <property type="entry name" value="SAM-dependent_MTases_sf"/>
</dbReference>
<dbReference type="Pfam" id="PF02384">
    <property type="entry name" value="N6_Mtase"/>
    <property type="match status" value="1"/>
</dbReference>
<dbReference type="RefSeq" id="WP_247285327.1">
    <property type="nucleotide sequence ID" value="NZ_JAKNRW010000001.1"/>
</dbReference>
<dbReference type="GO" id="GO:0032259">
    <property type="term" value="P:methylation"/>
    <property type="evidence" value="ECO:0007669"/>
    <property type="project" value="UniProtKB-KW"/>
</dbReference>
<keyword evidence="3" id="KW-0489">Methyltransferase</keyword>
<name>A0ABT0ES98_9PSED</name>
<evidence type="ECO:0000313" key="3">
    <source>
        <dbReference type="EMBL" id="MCK1788601.1"/>
    </source>
</evidence>
<dbReference type="EMBL" id="JAKNRW010000001">
    <property type="protein sequence ID" value="MCK1788601.1"/>
    <property type="molecule type" value="Genomic_DNA"/>
</dbReference>
<dbReference type="Proteomes" id="UP001299876">
    <property type="component" value="Unassembled WGS sequence"/>
</dbReference>
<dbReference type="Gene3D" id="3.40.50.150">
    <property type="entry name" value="Vaccinia Virus protein VP39"/>
    <property type="match status" value="1"/>
</dbReference>
<sequence length="237" mass="25965">MAAIAHRNAFDQTGKADRESRYQNLIQKYKPADQGLFGKLHGMLVQALTDERADILGQLYMELGASSAERGQYFTPPAISNLLAGLTIDTDQIHHQIARRGFITLSEPASGSGAMIIGFTNKMLDLQINYQQHLHVTLVDLDIRAVHMAYVQLSLLHVPAIVVHGNTLTVEEYSDWVTAAHHIGMFSRKLKRGFAIDSEMGAVYCGEGSAESSDTAGMRLVARANQPNTAHQHATAL</sequence>
<evidence type="ECO:0000313" key="4">
    <source>
        <dbReference type="Proteomes" id="UP001299876"/>
    </source>
</evidence>
<dbReference type="InterPro" id="IPR003356">
    <property type="entry name" value="DNA_methylase_A-5"/>
</dbReference>
<proteinExistence type="inferred from homology"/>
<gene>
    <name evidence="3" type="ORF">L9059_00040</name>
</gene>
<dbReference type="GO" id="GO:0008168">
    <property type="term" value="F:methyltransferase activity"/>
    <property type="evidence" value="ECO:0007669"/>
    <property type="project" value="UniProtKB-KW"/>
</dbReference>
<reference evidence="3 4" key="1">
    <citation type="submission" date="2022-02" db="EMBL/GenBank/DDBJ databases">
        <title>Comparative genomics of the first Antarctic Pseudomonas spp. capable of biotransforming 2,4,6-Trinitrotoluene.</title>
        <authorList>
            <person name="Cabrera M.A."/>
            <person name="Marquez S.L."/>
            <person name="Perez-Donoso J.M."/>
        </authorList>
    </citation>
    <scope>NUCLEOTIDE SEQUENCE [LARGE SCALE GENOMIC DNA]</scope>
    <source>
        <strain evidence="3 4">TNT19</strain>
    </source>
</reference>
<dbReference type="SUPFAM" id="SSF53335">
    <property type="entry name" value="S-adenosyl-L-methionine-dependent methyltransferases"/>
    <property type="match status" value="1"/>
</dbReference>
<comment type="similarity">
    <text evidence="1">Belongs to the N(4)/N(6)-methyltransferase family.</text>
</comment>